<dbReference type="EMBL" id="CACVAQ010000331">
    <property type="protein sequence ID" value="CAA6823698.1"/>
    <property type="molecule type" value="Genomic_DNA"/>
</dbReference>
<dbReference type="AlphaFoldDB" id="A0A6S6U699"/>
<dbReference type="PANTHER" id="PTHR34817">
    <property type="entry name" value="NUCLEOTIDYLTRANSFERASE"/>
    <property type="match status" value="1"/>
</dbReference>
<accession>A0A6S6U699</accession>
<sequence>MLTIKDLKTQNLLLFEAISGSRAYGLSLPTSDTDIKGVFVLPQNSFYGLDYTPQVNDAKNDEVYYELGRFVALLYKNNPNILELLNTPKDCILYEHPLFKKLVPALFLSKQCKDTFAGYAMSQIKKARGLNKKIMNPMDKERKGVLDFCYVQHAQGAIKLKDWLTKQGWVQESCGLVNIPHMKDIYGLYYDTNQAYSFQGITRPKTVDTIVLSSIPKEAEQAAVLYFNKDGYKKYCKDYKQYWDWVEKRNDSRYENTIAHGKNYDAKNIMHTFRLLDMAEEILSTGTIHVRRPNRAALLEIRKGMFEYTTLMERAEEKVARIEQLYATSLLPKMPNKTQIEQVLIDIRKAFYKQ</sequence>
<protein>
    <submittedName>
        <fullName evidence="1">Predicted nucleotidyltransferase</fullName>
    </submittedName>
</protein>
<dbReference type="GO" id="GO:0016740">
    <property type="term" value="F:transferase activity"/>
    <property type="evidence" value="ECO:0007669"/>
    <property type="project" value="UniProtKB-KW"/>
</dbReference>
<gene>
    <name evidence="1" type="ORF">HELGO_WM19149</name>
</gene>
<dbReference type="PANTHER" id="PTHR34817:SF1">
    <property type="entry name" value="NUCLEOTIDYLTRANSFERASE"/>
    <property type="match status" value="1"/>
</dbReference>
<organism evidence="1">
    <name type="scientific">uncultured Aureispira sp</name>
    <dbReference type="NCBI Taxonomy" id="1331704"/>
    <lineage>
        <taxon>Bacteria</taxon>
        <taxon>Pseudomonadati</taxon>
        <taxon>Bacteroidota</taxon>
        <taxon>Saprospiria</taxon>
        <taxon>Saprospirales</taxon>
        <taxon>Saprospiraceae</taxon>
        <taxon>Aureispira</taxon>
        <taxon>environmental samples</taxon>
    </lineage>
</organism>
<reference evidence="1" key="1">
    <citation type="submission" date="2020-01" db="EMBL/GenBank/DDBJ databases">
        <authorList>
            <person name="Meier V. D."/>
            <person name="Meier V D."/>
        </authorList>
    </citation>
    <scope>NUCLEOTIDE SEQUENCE</scope>
    <source>
        <strain evidence="1">HLG_WM_MAG_10</strain>
    </source>
</reference>
<dbReference type="InterPro" id="IPR018775">
    <property type="entry name" value="RlaP"/>
</dbReference>
<keyword evidence="1" id="KW-0808">Transferase</keyword>
<proteinExistence type="predicted"/>
<name>A0A6S6U699_9BACT</name>
<dbReference type="Pfam" id="PF10127">
    <property type="entry name" value="RlaP"/>
    <property type="match status" value="1"/>
</dbReference>
<evidence type="ECO:0000313" key="1">
    <source>
        <dbReference type="EMBL" id="CAA6823698.1"/>
    </source>
</evidence>